<proteinExistence type="predicted"/>
<evidence type="ECO:0000256" key="5">
    <source>
        <dbReference type="SAM" id="MobiDB-lite"/>
    </source>
</evidence>
<evidence type="ECO:0000256" key="4">
    <source>
        <dbReference type="ARBA" id="ARBA00023163"/>
    </source>
</evidence>
<dbReference type="InterPro" id="IPR003018">
    <property type="entry name" value="GAF"/>
</dbReference>
<evidence type="ECO:0000256" key="2">
    <source>
        <dbReference type="ARBA" id="ARBA00022777"/>
    </source>
</evidence>
<dbReference type="InterPro" id="IPR036388">
    <property type="entry name" value="WH-like_DNA-bd_sf"/>
</dbReference>
<evidence type="ECO:0000256" key="1">
    <source>
        <dbReference type="ARBA" id="ARBA00022679"/>
    </source>
</evidence>
<dbReference type="SUPFAM" id="SSF52172">
    <property type="entry name" value="CheY-like"/>
    <property type="match status" value="1"/>
</dbReference>
<dbReference type="Proteomes" id="UP000291189">
    <property type="component" value="Unassembled WGS sequence"/>
</dbReference>
<name>A0A4V1Z180_9ACTN</name>
<dbReference type="RefSeq" id="WP_129988973.1">
    <property type="nucleotide sequence ID" value="NZ_SDPU01000034.1"/>
</dbReference>
<dbReference type="InterPro" id="IPR005561">
    <property type="entry name" value="ANTAR"/>
</dbReference>
<dbReference type="InterPro" id="IPR011006">
    <property type="entry name" value="CheY-like_superfamily"/>
</dbReference>
<keyword evidence="3" id="KW-0805">Transcription regulation</keyword>
<dbReference type="AlphaFoldDB" id="A0A4V1Z180"/>
<dbReference type="InterPro" id="IPR012074">
    <property type="entry name" value="GAF_ANTAR"/>
</dbReference>
<dbReference type="EMBL" id="SDPU01000034">
    <property type="protein sequence ID" value="RYU09976.1"/>
    <property type="molecule type" value="Genomic_DNA"/>
</dbReference>
<dbReference type="GO" id="GO:0003723">
    <property type="term" value="F:RNA binding"/>
    <property type="evidence" value="ECO:0007669"/>
    <property type="project" value="InterPro"/>
</dbReference>
<reference evidence="7 8" key="1">
    <citation type="submission" date="2019-01" db="EMBL/GenBank/DDBJ databases">
        <title>Nocardioides guangzhouensis sp. nov., an actinobacterium isolated from soil.</title>
        <authorList>
            <person name="Fu Y."/>
            <person name="Cai Y."/>
            <person name="Lin Z."/>
            <person name="Chen P."/>
        </authorList>
    </citation>
    <scope>NUCLEOTIDE SEQUENCE [LARGE SCALE GENOMIC DNA]</scope>
    <source>
        <strain evidence="7 8">NBRC 105384</strain>
    </source>
</reference>
<sequence length="258" mass="28314">MLENETEGLVDNQAQLAAYFALVSRDLLARADETLTFQRIADRAVEVIPACDFVGITLRRRKGRPETVALTDEAARLCDDWQYELDEGPCLSAIAGDESYVIDDLVNDERWPRWAPRAADVGAGSILSVRMANDVEALGALNLYSRKPHAWDADNRDLALVFASHAATAISNTQLVSGLQTALQSRHLIGVAQGILMAQYDMGLETAFEVLRRYSSHANVKLREVAHRVVEQRTLPDDYSQLADPDSADSSQDGAGEA</sequence>
<gene>
    <name evidence="7" type="ORF">ETU37_19270</name>
</gene>
<dbReference type="InterPro" id="IPR029016">
    <property type="entry name" value="GAF-like_dom_sf"/>
</dbReference>
<dbReference type="Gene3D" id="3.30.450.40">
    <property type="match status" value="1"/>
</dbReference>
<dbReference type="Pfam" id="PF13185">
    <property type="entry name" value="GAF_2"/>
    <property type="match status" value="1"/>
</dbReference>
<evidence type="ECO:0000313" key="8">
    <source>
        <dbReference type="Proteomes" id="UP000291189"/>
    </source>
</evidence>
<dbReference type="GO" id="GO:0016301">
    <property type="term" value="F:kinase activity"/>
    <property type="evidence" value="ECO:0007669"/>
    <property type="project" value="UniProtKB-KW"/>
</dbReference>
<dbReference type="SUPFAM" id="SSF55781">
    <property type="entry name" value="GAF domain-like"/>
    <property type="match status" value="1"/>
</dbReference>
<evidence type="ECO:0000256" key="3">
    <source>
        <dbReference type="ARBA" id="ARBA00023015"/>
    </source>
</evidence>
<protein>
    <submittedName>
        <fullName evidence="7">ANTAR domain-containing protein</fullName>
    </submittedName>
</protein>
<dbReference type="OrthoDB" id="7466251at2"/>
<dbReference type="Pfam" id="PF03861">
    <property type="entry name" value="ANTAR"/>
    <property type="match status" value="1"/>
</dbReference>
<evidence type="ECO:0000313" key="7">
    <source>
        <dbReference type="EMBL" id="RYU09976.1"/>
    </source>
</evidence>
<feature type="region of interest" description="Disordered" evidence="5">
    <location>
        <begin position="236"/>
        <end position="258"/>
    </location>
</feature>
<comment type="caution">
    <text evidence="7">The sequence shown here is derived from an EMBL/GenBank/DDBJ whole genome shotgun (WGS) entry which is preliminary data.</text>
</comment>
<feature type="domain" description="ANTAR" evidence="6">
    <location>
        <begin position="169"/>
        <end position="230"/>
    </location>
</feature>
<evidence type="ECO:0000259" key="6">
    <source>
        <dbReference type="PROSITE" id="PS50921"/>
    </source>
</evidence>
<dbReference type="Gene3D" id="1.10.10.10">
    <property type="entry name" value="Winged helix-like DNA-binding domain superfamily/Winged helix DNA-binding domain"/>
    <property type="match status" value="1"/>
</dbReference>
<accession>A0A4V1Z180</accession>
<keyword evidence="4" id="KW-0804">Transcription</keyword>
<feature type="compositionally biased region" description="Polar residues" evidence="5">
    <location>
        <begin position="248"/>
        <end position="258"/>
    </location>
</feature>
<dbReference type="PROSITE" id="PS50921">
    <property type="entry name" value="ANTAR"/>
    <property type="match status" value="1"/>
</dbReference>
<dbReference type="SMART" id="SM01012">
    <property type="entry name" value="ANTAR"/>
    <property type="match status" value="1"/>
</dbReference>
<keyword evidence="1" id="KW-0808">Transferase</keyword>
<keyword evidence="8" id="KW-1185">Reference proteome</keyword>
<organism evidence="7 8">
    <name type="scientific">Nocardioides iriomotensis</name>
    <dbReference type="NCBI Taxonomy" id="715784"/>
    <lineage>
        <taxon>Bacteria</taxon>
        <taxon>Bacillati</taxon>
        <taxon>Actinomycetota</taxon>
        <taxon>Actinomycetes</taxon>
        <taxon>Propionibacteriales</taxon>
        <taxon>Nocardioidaceae</taxon>
        <taxon>Nocardioides</taxon>
    </lineage>
</organism>
<dbReference type="SMART" id="SM00065">
    <property type="entry name" value="GAF"/>
    <property type="match status" value="1"/>
</dbReference>
<dbReference type="PIRSF" id="PIRSF036625">
    <property type="entry name" value="GAF_ANTAR"/>
    <property type="match status" value="1"/>
</dbReference>
<keyword evidence="2" id="KW-0418">Kinase</keyword>